<dbReference type="InterPro" id="IPR011989">
    <property type="entry name" value="ARM-like"/>
</dbReference>
<dbReference type="PANTHER" id="PTHR30204:SF93">
    <property type="entry name" value="HTH MERR-TYPE DOMAIN-CONTAINING PROTEIN"/>
    <property type="match status" value="1"/>
</dbReference>
<organism evidence="3 4">
    <name type="scientific">Gordonia westfalica</name>
    <dbReference type="NCBI Taxonomy" id="158898"/>
    <lineage>
        <taxon>Bacteria</taxon>
        <taxon>Bacillati</taxon>
        <taxon>Actinomycetota</taxon>
        <taxon>Actinomycetes</taxon>
        <taxon>Mycobacteriales</taxon>
        <taxon>Gordoniaceae</taxon>
        <taxon>Gordonia</taxon>
    </lineage>
</organism>
<proteinExistence type="predicted"/>
<dbReference type="SUPFAM" id="SSF48371">
    <property type="entry name" value="ARM repeat"/>
    <property type="match status" value="1"/>
</dbReference>
<dbReference type="InterPro" id="IPR016024">
    <property type="entry name" value="ARM-type_fold"/>
</dbReference>
<dbReference type="Proteomes" id="UP000183180">
    <property type="component" value="Unassembled WGS sequence"/>
</dbReference>
<sequence length="328" mass="34626">MLIGEVARRSGVSARMLRHYDALGLVRPTGRTTSGYREYSDADIERLLHVESLRSLGLSLRDVGRALDEPGFAPAMLVDRLIQDTQERMAADSRLLTRLHQIKATGPGDWSAILGAISLLQAVHSENSAHRQRAALRAGESGLSAEALVDALLAEPDQNVAGALRWALAKRPGGLDRLAVAAADPDPVIRRRAVTALAAIDENSGAASVLEQSLADADPDVRRIAALTLGRRGVGAAVAVLIELIAVGDHDVEAAEILARDESDAARIVTLLTDRLGADPDPSVRSRLVQALAEIPGDAASKALTELGTDADETVARTAQAIGSLRAR</sequence>
<dbReference type="InterPro" id="IPR047057">
    <property type="entry name" value="MerR_fam"/>
</dbReference>
<evidence type="ECO:0000259" key="2">
    <source>
        <dbReference type="PROSITE" id="PS50937"/>
    </source>
</evidence>
<dbReference type="GO" id="GO:0003700">
    <property type="term" value="F:DNA-binding transcription factor activity"/>
    <property type="evidence" value="ECO:0007669"/>
    <property type="project" value="InterPro"/>
</dbReference>
<keyword evidence="1 3" id="KW-0238">DNA-binding</keyword>
<dbReference type="PROSITE" id="PS00552">
    <property type="entry name" value="HTH_MERR_1"/>
    <property type="match status" value="1"/>
</dbReference>
<dbReference type="EMBL" id="FNLM01000034">
    <property type="protein sequence ID" value="SDU56431.1"/>
    <property type="molecule type" value="Genomic_DNA"/>
</dbReference>
<dbReference type="PROSITE" id="PS50937">
    <property type="entry name" value="HTH_MERR_2"/>
    <property type="match status" value="1"/>
</dbReference>
<dbReference type="InterPro" id="IPR004155">
    <property type="entry name" value="PBS_lyase_HEAT"/>
</dbReference>
<dbReference type="SMART" id="SM00567">
    <property type="entry name" value="EZ_HEAT"/>
    <property type="match status" value="3"/>
</dbReference>
<dbReference type="Gene3D" id="1.10.1660.10">
    <property type="match status" value="1"/>
</dbReference>
<dbReference type="PRINTS" id="PR00040">
    <property type="entry name" value="HTHMERR"/>
</dbReference>
<dbReference type="AlphaFoldDB" id="A0A1H2JJY5"/>
<feature type="domain" description="HTH merR-type" evidence="2">
    <location>
        <begin position="1"/>
        <end position="69"/>
    </location>
</feature>
<gene>
    <name evidence="3" type="ORF">SAMN04488548_1342189</name>
</gene>
<name>A0A1H2JJY5_9ACTN</name>
<dbReference type="PANTHER" id="PTHR30204">
    <property type="entry name" value="REDOX-CYCLING DRUG-SENSING TRANSCRIPTIONAL ACTIVATOR SOXR"/>
    <property type="match status" value="1"/>
</dbReference>
<evidence type="ECO:0000313" key="3">
    <source>
        <dbReference type="EMBL" id="SDU56431.1"/>
    </source>
</evidence>
<dbReference type="GO" id="GO:0003677">
    <property type="term" value="F:DNA binding"/>
    <property type="evidence" value="ECO:0007669"/>
    <property type="project" value="UniProtKB-KW"/>
</dbReference>
<dbReference type="Pfam" id="PF13646">
    <property type="entry name" value="HEAT_2"/>
    <property type="match status" value="1"/>
</dbReference>
<evidence type="ECO:0000313" key="4">
    <source>
        <dbReference type="Proteomes" id="UP000183180"/>
    </source>
</evidence>
<evidence type="ECO:0000256" key="1">
    <source>
        <dbReference type="ARBA" id="ARBA00023125"/>
    </source>
</evidence>
<dbReference type="Pfam" id="PF13411">
    <property type="entry name" value="MerR_1"/>
    <property type="match status" value="1"/>
</dbReference>
<dbReference type="SUPFAM" id="SSF46955">
    <property type="entry name" value="Putative DNA-binding domain"/>
    <property type="match status" value="1"/>
</dbReference>
<dbReference type="InterPro" id="IPR000551">
    <property type="entry name" value="MerR-type_HTH_dom"/>
</dbReference>
<reference evidence="3 4" key="1">
    <citation type="submission" date="2016-10" db="EMBL/GenBank/DDBJ databases">
        <authorList>
            <person name="de Groot N.N."/>
        </authorList>
    </citation>
    <scope>NUCLEOTIDE SEQUENCE [LARGE SCALE GENOMIC DNA]</scope>
    <source>
        <strain evidence="3 4">DSM 44215</strain>
    </source>
</reference>
<dbReference type="RefSeq" id="WP_074850574.1">
    <property type="nucleotide sequence ID" value="NZ_FNLM01000034.1"/>
</dbReference>
<dbReference type="InterPro" id="IPR009061">
    <property type="entry name" value="DNA-bd_dom_put_sf"/>
</dbReference>
<dbReference type="STRING" id="158898.SAMN04488548_1342189"/>
<dbReference type="OrthoDB" id="9808480at2"/>
<dbReference type="Gene3D" id="1.25.10.10">
    <property type="entry name" value="Leucine-rich Repeat Variant"/>
    <property type="match status" value="1"/>
</dbReference>
<accession>A0A1H2JJY5</accession>
<protein>
    <submittedName>
        <fullName evidence="3">DNA-binding transcriptional regulator, MerR family</fullName>
    </submittedName>
</protein>
<dbReference type="SMART" id="SM00422">
    <property type="entry name" value="HTH_MERR"/>
    <property type="match status" value="1"/>
</dbReference>